<feature type="domain" description="Alcohol dehydrogenase iron-type/glycerol dehydrogenase GldA" evidence="5">
    <location>
        <begin position="11"/>
        <end position="158"/>
    </location>
</feature>
<accession>A0A9E8RU96</accession>
<dbReference type="AlphaFoldDB" id="A0A9E8RU96"/>
<feature type="binding site" evidence="3">
    <location>
        <position position="260"/>
    </location>
    <ligand>
        <name>glycerol</name>
        <dbReference type="ChEBI" id="CHEBI:17754"/>
    </ligand>
</feature>
<keyword evidence="3" id="KW-0862">Zinc</keyword>
<dbReference type="PIRSF" id="PIRSF000112">
    <property type="entry name" value="Glycerol_dehydrogenase"/>
    <property type="match status" value="1"/>
</dbReference>
<evidence type="ECO:0000256" key="4">
    <source>
        <dbReference type="PIRSR" id="PIRSR000112-3"/>
    </source>
</evidence>
<keyword evidence="1 3" id="KW-0479">Metal-binding</keyword>
<gene>
    <name evidence="6" type="ORF">OE104_11040</name>
</gene>
<organism evidence="6 7">
    <name type="scientific">Fervidibacillus albus</name>
    <dbReference type="NCBI Taxonomy" id="2980026"/>
    <lineage>
        <taxon>Bacteria</taxon>
        <taxon>Bacillati</taxon>
        <taxon>Bacillota</taxon>
        <taxon>Bacilli</taxon>
        <taxon>Bacillales</taxon>
        <taxon>Bacillaceae</taxon>
        <taxon>Fervidibacillus</taxon>
    </lineage>
</organism>
<evidence type="ECO:0000256" key="1">
    <source>
        <dbReference type="ARBA" id="ARBA00022723"/>
    </source>
</evidence>
<dbReference type="SUPFAM" id="SSF56796">
    <property type="entry name" value="Dehydroquinate synthase-like"/>
    <property type="match status" value="1"/>
</dbReference>
<dbReference type="GO" id="GO:0016614">
    <property type="term" value="F:oxidoreductase activity, acting on CH-OH group of donors"/>
    <property type="evidence" value="ECO:0007669"/>
    <property type="project" value="InterPro"/>
</dbReference>
<dbReference type="RefSeq" id="WP_275416905.1">
    <property type="nucleotide sequence ID" value="NZ_CP106878.1"/>
</dbReference>
<dbReference type="PANTHER" id="PTHR43616">
    <property type="entry name" value="GLYCEROL DEHYDROGENASE"/>
    <property type="match status" value="1"/>
</dbReference>
<evidence type="ECO:0000256" key="3">
    <source>
        <dbReference type="PIRSR" id="PIRSR000112-1"/>
    </source>
</evidence>
<dbReference type="Proteomes" id="UP001164718">
    <property type="component" value="Chromosome"/>
</dbReference>
<dbReference type="PANTHER" id="PTHR43616:SF3">
    <property type="entry name" value="HYDROXYCARBOXYLATE DEHYDROGENASE A"/>
    <property type="match status" value="1"/>
</dbReference>
<dbReference type="Gene3D" id="3.40.50.1970">
    <property type="match status" value="1"/>
</dbReference>
<evidence type="ECO:0000313" key="7">
    <source>
        <dbReference type="Proteomes" id="UP001164718"/>
    </source>
</evidence>
<feature type="binding site" evidence="4">
    <location>
        <begin position="119"/>
        <end position="122"/>
    </location>
    <ligand>
        <name>NAD(+)</name>
        <dbReference type="ChEBI" id="CHEBI:57540"/>
    </ligand>
</feature>
<dbReference type="Pfam" id="PF00465">
    <property type="entry name" value="Fe-ADH"/>
    <property type="match status" value="1"/>
</dbReference>
<evidence type="ECO:0000313" key="6">
    <source>
        <dbReference type="EMBL" id="WAA09120.1"/>
    </source>
</evidence>
<dbReference type="KEGG" id="faf:OE104_11040"/>
<dbReference type="EMBL" id="CP106878">
    <property type="protein sequence ID" value="WAA09120.1"/>
    <property type="molecule type" value="Genomic_DNA"/>
</dbReference>
<dbReference type="Gene3D" id="1.20.1090.10">
    <property type="entry name" value="Dehydroquinate synthase-like - alpha domain"/>
    <property type="match status" value="1"/>
</dbReference>
<keyword evidence="4" id="KW-0520">NAD</keyword>
<protein>
    <submittedName>
        <fullName evidence="6">Iron-containing alcohol dehydrogenase family protein</fullName>
    </submittedName>
</protein>
<name>A0A9E8RU96_9BACI</name>
<keyword evidence="2" id="KW-0560">Oxidoreductase</keyword>
<evidence type="ECO:0000259" key="5">
    <source>
        <dbReference type="Pfam" id="PF00465"/>
    </source>
</evidence>
<dbReference type="GO" id="GO:0046872">
    <property type="term" value="F:metal ion binding"/>
    <property type="evidence" value="ECO:0007669"/>
    <property type="project" value="UniProtKB-KW"/>
</dbReference>
<evidence type="ECO:0000256" key="2">
    <source>
        <dbReference type="ARBA" id="ARBA00023002"/>
    </source>
</evidence>
<comment type="cofactor">
    <cofactor evidence="3">
        <name>Zn(2+)</name>
        <dbReference type="ChEBI" id="CHEBI:29105"/>
    </cofactor>
    <text evidence="3">Binds 1 zinc ion per subunit.</text>
</comment>
<sequence>MIQNLKVKTGPQYYQYGEGAIDNIPTILKEYNPRKIMIVHGTISWEKAKPFFNKLFGLDKEIVFEKYHGECSYNEGHRIANIIREKQIDFVIGVGGGKLADLVYYACHLTSTPFGVVPTLASNCAAWAPLSVMYKDNGLAEGKTEHFNHQAAFFITDPTLVIDSPINYFIAGIADTLAKWYESDLILSQNQFKAEPFPQMARFAAKMCKEIILSESLKAIEDMKDGTISAEFYHVSEIIFGVSGLVGGFGDKYARNTVAHAMHDAISKYLPEVHRYLHGEKVAYGIFYQLAIEGKWSIIDELIPFYEKLNLPKSLTEMGVFPMQDEQLMDIIQFVNSKEKVHLLPLEINENVLMEALINLEKYINK</sequence>
<reference evidence="6" key="1">
    <citation type="submission" date="2022-09" db="EMBL/GenBank/DDBJ databases">
        <title>Complete Genomes of Fervidibacillus albus and Fervidibacillus halotolerans isolated from tidal flat sediments.</title>
        <authorList>
            <person name="Kwon K.K."/>
            <person name="Yang S.-H."/>
            <person name="Park M.J."/>
            <person name="Oh H.-M."/>
        </authorList>
    </citation>
    <scope>NUCLEOTIDE SEQUENCE</scope>
    <source>
        <strain evidence="6">MEBiC13591</strain>
    </source>
</reference>
<proteinExistence type="predicted"/>
<keyword evidence="7" id="KW-1185">Reference proteome</keyword>
<dbReference type="InterPro" id="IPR016205">
    <property type="entry name" value="Glycerol_DH"/>
</dbReference>
<feature type="binding site" evidence="3">
    <location>
        <position position="278"/>
    </location>
    <ligand>
        <name>glycerol</name>
        <dbReference type="ChEBI" id="CHEBI:17754"/>
    </ligand>
</feature>
<feature type="binding site" evidence="4">
    <location>
        <begin position="97"/>
        <end position="101"/>
    </location>
    <ligand>
        <name>NAD(+)</name>
        <dbReference type="ChEBI" id="CHEBI:57540"/>
    </ligand>
</feature>
<dbReference type="InterPro" id="IPR001670">
    <property type="entry name" value="ADH_Fe/GldA"/>
</dbReference>
<dbReference type="CDD" id="cd08172">
    <property type="entry name" value="GlyDH-like"/>
    <property type="match status" value="1"/>
</dbReference>
<feature type="binding site" evidence="4">
    <location>
        <position position="130"/>
    </location>
    <ligand>
        <name>NAD(+)</name>
        <dbReference type="ChEBI" id="CHEBI:57540"/>
    </ligand>
</feature>
<feature type="binding site" evidence="4">
    <location>
        <position position="134"/>
    </location>
    <ligand>
        <name>NAD(+)</name>
        <dbReference type="ChEBI" id="CHEBI:57540"/>
    </ligand>
</feature>
<feature type="binding site" evidence="3">
    <location>
        <position position="175"/>
    </location>
    <ligand>
        <name>glycerol</name>
        <dbReference type="ChEBI" id="CHEBI:17754"/>
    </ligand>
</feature>